<keyword evidence="8 11" id="KW-0472">Membrane</keyword>
<keyword evidence="5 11" id="KW-0812">Transmembrane</keyword>
<evidence type="ECO:0000256" key="3">
    <source>
        <dbReference type="ARBA" id="ARBA00004586"/>
    </source>
</evidence>
<reference evidence="12" key="1">
    <citation type="submission" date="2021-01" db="EMBL/GenBank/DDBJ databases">
        <authorList>
            <person name="Corre E."/>
            <person name="Pelletier E."/>
            <person name="Niang G."/>
            <person name="Scheremetjew M."/>
            <person name="Finn R."/>
            <person name="Kale V."/>
            <person name="Holt S."/>
            <person name="Cochrane G."/>
            <person name="Meng A."/>
            <person name="Brown T."/>
            <person name="Cohen L."/>
        </authorList>
    </citation>
    <scope>NUCLEOTIDE SEQUENCE</scope>
    <source>
        <strain evidence="12">MM31A-1</strain>
    </source>
</reference>
<dbReference type="GO" id="GO:0005637">
    <property type="term" value="C:nuclear inner membrane"/>
    <property type="evidence" value="ECO:0007669"/>
    <property type="project" value="TreeGrafter"/>
</dbReference>
<dbReference type="Pfam" id="PF07787">
    <property type="entry name" value="TMEM43"/>
    <property type="match status" value="1"/>
</dbReference>
<evidence type="ECO:0000256" key="2">
    <source>
        <dbReference type="ARBA" id="ARBA00004259"/>
    </source>
</evidence>
<feature type="compositionally biased region" description="Low complexity" evidence="10">
    <location>
        <begin position="28"/>
        <end position="38"/>
    </location>
</feature>
<proteinExistence type="inferred from homology"/>
<evidence type="ECO:0000256" key="11">
    <source>
        <dbReference type="SAM" id="Phobius"/>
    </source>
</evidence>
<evidence type="ECO:0000313" key="12">
    <source>
        <dbReference type="EMBL" id="CAE0467783.1"/>
    </source>
</evidence>
<dbReference type="GO" id="GO:0005789">
    <property type="term" value="C:endoplasmic reticulum membrane"/>
    <property type="evidence" value="ECO:0007669"/>
    <property type="project" value="UniProtKB-SubCell"/>
</dbReference>
<evidence type="ECO:0000256" key="10">
    <source>
        <dbReference type="SAM" id="MobiDB-lite"/>
    </source>
</evidence>
<comment type="subcellular location">
    <subcellularLocation>
        <location evidence="1">Endomembrane system</location>
        <topology evidence="1">Multi-pass membrane protein</topology>
    </subcellularLocation>
    <subcellularLocation>
        <location evidence="3">Endoplasmic reticulum membrane</location>
    </subcellularLocation>
    <subcellularLocation>
        <location evidence="2">Nucleus envelope</location>
    </subcellularLocation>
</comment>
<feature type="transmembrane region" description="Helical" evidence="11">
    <location>
        <begin position="332"/>
        <end position="353"/>
    </location>
</feature>
<gene>
    <name evidence="12" type="ORF">CDEB00056_LOCUS12636</name>
</gene>
<feature type="transmembrane region" description="Helical" evidence="11">
    <location>
        <begin position="365"/>
        <end position="394"/>
    </location>
</feature>
<evidence type="ECO:0000256" key="8">
    <source>
        <dbReference type="ARBA" id="ARBA00023136"/>
    </source>
</evidence>
<accession>A0A7S3Q7G4</accession>
<feature type="transmembrane region" description="Helical" evidence="11">
    <location>
        <begin position="400"/>
        <end position="420"/>
    </location>
</feature>
<evidence type="ECO:0000256" key="1">
    <source>
        <dbReference type="ARBA" id="ARBA00004127"/>
    </source>
</evidence>
<dbReference type="PANTHER" id="PTHR13416:SF2">
    <property type="entry name" value="TRANSMEMBRANE PROTEIN 43"/>
    <property type="match status" value="1"/>
</dbReference>
<dbReference type="EMBL" id="HBIO01016418">
    <property type="protein sequence ID" value="CAE0467783.1"/>
    <property type="molecule type" value="Transcribed_RNA"/>
</dbReference>
<sequence>MSDEGGDDYDVEEPGDTGDINETEGYNNDDSNNAGFNNQDSAYEVENQSFGDKICDALAGIVIGLVLFIGAFPLLWWNEGRAVDAYKAINEGRDIFIPIDPTVIDAKNDNKLVYLTGLAIPSENLTDSAFGLEVSGSTKLQRNVEMYQYTEKKTSKKKKNIGGGTTTVIEYTYPKKWQSTPIDSSNFKKAGHTNPQNMPYTSESFYSTNVTLGAFTLPTDMIDRISSVQQLGDSLSTDIIPSGNTLVQEFQEWTYPNGYGFYFGNTTMYPYIGHTRVTFDALTSGTASIIARQVGSTFAPYVAESEAELYLVRKGIVSAEDMFLTAEANNKALAMVLRILGAVLMSVGIGLVLKPLEVVADVIPCIGDLVGAAICCVSSLIGVALSLIVIGIAWVANRPIILAVGGAGFVVVGLLVWNGIRMKKANQAQTASAFHGANPPDKKPVQAYPVEPEYDLRNDGGGISSGGGGTFANSLNQ</sequence>
<keyword evidence="7 11" id="KW-1133">Transmembrane helix</keyword>
<comment type="similarity">
    <text evidence="4">Belongs to the TMEM43 family.</text>
</comment>
<dbReference type="InterPro" id="IPR012430">
    <property type="entry name" value="TMEM43_fam"/>
</dbReference>
<evidence type="ECO:0000256" key="7">
    <source>
        <dbReference type="ARBA" id="ARBA00022989"/>
    </source>
</evidence>
<dbReference type="GO" id="GO:0006629">
    <property type="term" value="P:lipid metabolic process"/>
    <property type="evidence" value="ECO:0007669"/>
    <property type="project" value="TreeGrafter"/>
</dbReference>
<evidence type="ECO:0000256" key="5">
    <source>
        <dbReference type="ARBA" id="ARBA00022692"/>
    </source>
</evidence>
<feature type="compositionally biased region" description="Gly residues" evidence="10">
    <location>
        <begin position="459"/>
        <end position="470"/>
    </location>
</feature>
<protein>
    <submittedName>
        <fullName evidence="12">Uncharacterized protein</fullName>
    </submittedName>
</protein>
<dbReference type="PANTHER" id="PTHR13416">
    <property type="match status" value="1"/>
</dbReference>
<feature type="region of interest" description="Disordered" evidence="10">
    <location>
        <begin position="458"/>
        <end position="477"/>
    </location>
</feature>
<evidence type="ECO:0000256" key="4">
    <source>
        <dbReference type="ARBA" id="ARBA00006627"/>
    </source>
</evidence>
<dbReference type="GO" id="GO:0071763">
    <property type="term" value="P:nuclear membrane organization"/>
    <property type="evidence" value="ECO:0007669"/>
    <property type="project" value="TreeGrafter"/>
</dbReference>
<organism evidence="12">
    <name type="scientific">Chaetoceros debilis</name>
    <dbReference type="NCBI Taxonomy" id="122233"/>
    <lineage>
        <taxon>Eukaryota</taxon>
        <taxon>Sar</taxon>
        <taxon>Stramenopiles</taxon>
        <taxon>Ochrophyta</taxon>
        <taxon>Bacillariophyta</taxon>
        <taxon>Coscinodiscophyceae</taxon>
        <taxon>Chaetocerotophycidae</taxon>
        <taxon>Chaetocerotales</taxon>
        <taxon>Chaetocerotaceae</taxon>
        <taxon>Chaetoceros</taxon>
    </lineage>
</organism>
<keyword evidence="9" id="KW-0539">Nucleus</keyword>
<name>A0A7S3Q7G4_9STRA</name>
<feature type="compositionally biased region" description="Acidic residues" evidence="10">
    <location>
        <begin position="1"/>
        <end position="22"/>
    </location>
</feature>
<evidence type="ECO:0000256" key="6">
    <source>
        <dbReference type="ARBA" id="ARBA00022824"/>
    </source>
</evidence>
<feature type="region of interest" description="Disordered" evidence="10">
    <location>
        <begin position="1"/>
        <end position="38"/>
    </location>
</feature>
<feature type="transmembrane region" description="Helical" evidence="11">
    <location>
        <begin position="57"/>
        <end position="77"/>
    </location>
</feature>
<keyword evidence="6" id="KW-0256">Endoplasmic reticulum</keyword>
<evidence type="ECO:0000256" key="9">
    <source>
        <dbReference type="ARBA" id="ARBA00023242"/>
    </source>
</evidence>
<dbReference type="AlphaFoldDB" id="A0A7S3Q7G4"/>